<gene>
    <name evidence="2" type="ORF">Vbra_8723</name>
</gene>
<dbReference type="PhylomeDB" id="A0A0G4F1S8"/>
<reference evidence="2 3" key="1">
    <citation type="submission" date="2014-11" db="EMBL/GenBank/DDBJ databases">
        <authorList>
            <person name="Zhu J."/>
            <person name="Qi W."/>
            <person name="Song R."/>
        </authorList>
    </citation>
    <scope>NUCLEOTIDE SEQUENCE [LARGE SCALE GENOMIC DNA]</scope>
</reference>
<evidence type="ECO:0000256" key="1">
    <source>
        <dbReference type="SAM" id="MobiDB-lite"/>
    </source>
</evidence>
<dbReference type="AlphaFoldDB" id="A0A0G4F1S8"/>
<evidence type="ECO:0000313" key="2">
    <source>
        <dbReference type="EMBL" id="CEM05561.1"/>
    </source>
</evidence>
<dbReference type="InParanoid" id="A0A0G4F1S8"/>
<dbReference type="VEuPathDB" id="CryptoDB:Vbra_8723"/>
<sequence>MDSDAASPQPPQGGGDVVMTDGSSAPAAGGGGGGAAAASSERQVQLDGIDIWFPPNTTEASKQLTIRLMRRTIGRKGIRRLIRKEGADPNLVIRILPKGVAASEVARISVVSILALAIDDPHGAVPFMWVVDPKPDGQEHPREERLMMLPTWPTRQIQMDVLEALIAGGPIGVGMWSANLEAVIELLRSDVAVDGDWLAFMPRRTGVLEKRLDHDYLVHVLAVHQELLEAHPELATEVDQEQCNPAHRLSMINPLPLDGFTHALLDLLSSCGTDLTAANAEGKSPLDVAVSAASLMVFVLCETLAVAEVDRPSPVTNFTPLSLAALYLAGDSEHDYDNIVFKKVLIHRRKNIIRRLLIRGASIANMPNATQEDRERRALAKKEYVVVLNELPFVVMDRVNKALAPQRDAAILMARILPLVEHNDEAPSLPHPPSPSPLSFGPQESAAIAWHIGAFLHEPETINAVFVMKDDTPKGRRLLGVMRHFVTSAATRTSGNREVCGGVIEREDGRQVRIPQLQCFVLGGVDGRRVGLREVVHKLRLDEVRRFGLSGVVKGFNNEAGDEGCVFDWGQLGFVDKEGRFQSLGIQ</sequence>
<accession>A0A0G4F1S8</accession>
<organism evidence="2 3">
    <name type="scientific">Vitrella brassicaformis (strain CCMP3155)</name>
    <dbReference type="NCBI Taxonomy" id="1169540"/>
    <lineage>
        <taxon>Eukaryota</taxon>
        <taxon>Sar</taxon>
        <taxon>Alveolata</taxon>
        <taxon>Colpodellida</taxon>
        <taxon>Vitrellaceae</taxon>
        <taxon>Vitrella</taxon>
    </lineage>
</organism>
<keyword evidence="3" id="KW-1185">Reference proteome</keyword>
<dbReference type="Gene3D" id="1.25.40.20">
    <property type="entry name" value="Ankyrin repeat-containing domain"/>
    <property type="match status" value="1"/>
</dbReference>
<proteinExistence type="predicted"/>
<dbReference type="EMBL" id="CDMY01000360">
    <property type="protein sequence ID" value="CEM05561.1"/>
    <property type="molecule type" value="Genomic_DNA"/>
</dbReference>
<protein>
    <submittedName>
        <fullName evidence="2">Uncharacterized protein</fullName>
    </submittedName>
</protein>
<feature type="region of interest" description="Disordered" evidence="1">
    <location>
        <begin position="1"/>
        <end position="40"/>
    </location>
</feature>
<dbReference type="InterPro" id="IPR036770">
    <property type="entry name" value="Ankyrin_rpt-contain_sf"/>
</dbReference>
<evidence type="ECO:0000313" key="3">
    <source>
        <dbReference type="Proteomes" id="UP000041254"/>
    </source>
</evidence>
<name>A0A0G4F1S8_VITBC</name>
<dbReference type="Proteomes" id="UP000041254">
    <property type="component" value="Unassembled WGS sequence"/>
</dbReference>